<feature type="region of interest" description="Disordered" evidence="2">
    <location>
        <begin position="1"/>
        <end position="132"/>
    </location>
</feature>
<feature type="compositionally biased region" description="Polar residues" evidence="2">
    <location>
        <begin position="395"/>
        <end position="412"/>
    </location>
</feature>
<name>A0ABQ5A563_9ASTR</name>
<sequence>MANQDQIPQQQDSRDQPERPTSPIPFAPVEQAVDKPVVKAPKSSSKSNKKDSKRKKPGAKTGSSKIQTKSKSKATKDGSSKVPIGSQSGHFKTMSSSALDINPSQPPASTYVDVGMHKEDQQAAGGPTSLGVTSEEGAHPQLSSGMSASNLTQPIFSASFIIHSEFASGHDASADSTAEADSREFAPHDFIPQQKSRDEGTKNYTLDHIFTGTNLNVLADKTKSVSKGLETVLTTPETGKEARILQNSLMKSNSKISQSCEVDEEDKDKGIHADSNSQKRKLKLEKNKVEAEVALLLAQPSFPDVTHLTELLVKFLKLKFSKILSTHDFSSSLPTELKELPSKFNELTKEVKGLKKHVHELEIKLPGDLKDIPPKLEEFTKIVISLTSQVAITSASKKTEDTSIPSAGQADTQPAEGEKNTNQTTISHPPKSSSQTEGEHIKTNKGKKVVSLKDVEEESSNSESDDTINLTGSRVESSRTKKLKKFDFFTEDGDHVHLTEDQIQEQKRIEESVKAEAAKHEVEVRNEELVDLLGPDVVSKYYKANLQYDKYCDKMLNRRAKSRITNCDVLTKKGPISLKVYREDGTSEVIPNFKSSDFLHPPGDGEKVLKAFNYKNRKRGCPTIYEKIQTRMDCLHETKAALGIDLDKPLSEQDPLNKLNDLANKKQKHADDIHDYFRANKRLKSSIQYEDHPA</sequence>
<protein>
    <submittedName>
        <fullName evidence="3">Uncharacterized protein</fullName>
    </submittedName>
</protein>
<reference evidence="3" key="2">
    <citation type="submission" date="2022-01" db="EMBL/GenBank/DDBJ databases">
        <authorList>
            <person name="Yamashiro T."/>
            <person name="Shiraishi A."/>
            <person name="Satake H."/>
            <person name="Nakayama K."/>
        </authorList>
    </citation>
    <scope>NUCLEOTIDE SEQUENCE</scope>
</reference>
<proteinExistence type="predicted"/>
<gene>
    <name evidence="3" type="ORF">Tco_0804747</name>
</gene>
<accession>A0ABQ5A563</accession>
<feature type="coiled-coil region" evidence="1">
    <location>
        <begin position="272"/>
        <end position="299"/>
    </location>
</feature>
<comment type="caution">
    <text evidence="3">The sequence shown here is derived from an EMBL/GenBank/DDBJ whole genome shotgun (WGS) entry which is preliminary data.</text>
</comment>
<keyword evidence="4" id="KW-1185">Reference proteome</keyword>
<evidence type="ECO:0000313" key="4">
    <source>
        <dbReference type="Proteomes" id="UP001151760"/>
    </source>
</evidence>
<dbReference type="EMBL" id="BQNB010011989">
    <property type="protein sequence ID" value="GJS97779.1"/>
    <property type="molecule type" value="Genomic_DNA"/>
</dbReference>
<feature type="compositionally biased region" description="Polar residues" evidence="2">
    <location>
        <begin position="85"/>
        <end position="103"/>
    </location>
</feature>
<reference evidence="3" key="1">
    <citation type="journal article" date="2022" name="Int. J. Mol. Sci.">
        <title>Draft Genome of Tanacetum Coccineum: Genomic Comparison of Closely Related Tanacetum-Family Plants.</title>
        <authorList>
            <person name="Yamashiro T."/>
            <person name="Shiraishi A."/>
            <person name="Nakayama K."/>
            <person name="Satake H."/>
        </authorList>
    </citation>
    <scope>NUCLEOTIDE SEQUENCE</scope>
</reference>
<dbReference type="Proteomes" id="UP001151760">
    <property type="component" value="Unassembled WGS sequence"/>
</dbReference>
<evidence type="ECO:0000256" key="1">
    <source>
        <dbReference type="SAM" id="Coils"/>
    </source>
</evidence>
<feature type="compositionally biased region" description="Polar residues" evidence="2">
    <location>
        <begin position="420"/>
        <end position="436"/>
    </location>
</feature>
<organism evidence="3 4">
    <name type="scientific">Tanacetum coccineum</name>
    <dbReference type="NCBI Taxonomy" id="301880"/>
    <lineage>
        <taxon>Eukaryota</taxon>
        <taxon>Viridiplantae</taxon>
        <taxon>Streptophyta</taxon>
        <taxon>Embryophyta</taxon>
        <taxon>Tracheophyta</taxon>
        <taxon>Spermatophyta</taxon>
        <taxon>Magnoliopsida</taxon>
        <taxon>eudicotyledons</taxon>
        <taxon>Gunneridae</taxon>
        <taxon>Pentapetalae</taxon>
        <taxon>asterids</taxon>
        <taxon>campanulids</taxon>
        <taxon>Asterales</taxon>
        <taxon>Asteraceae</taxon>
        <taxon>Asteroideae</taxon>
        <taxon>Anthemideae</taxon>
        <taxon>Anthemidinae</taxon>
        <taxon>Tanacetum</taxon>
    </lineage>
</organism>
<feature type="compositionally biased region" description="Acidic residues" evidence="2">
    <location>
        <begin position="455"/>
        <end position="466"/>
    </location>
</feature>
<evidence type="ECO:0000313" key="3">
    <source>
        <dbReference type="EMBL" id="GJS97779.1"/>
    </source>
</evidence>
<keyword evidence="1" id="KW-0175">Coiled coil</keyword>
<evidence type="ECO:0000256" key="2">
    <source>
        <dbReference type="SAM" id="MobiDB-lite"/>
    </source>
</evidence>
<feature type="region of interest" description="Disordered" evidence="2">
    <location>
        <begin position="172"/>
        <end position="199"/>
    </location>
</feature>
<feature type="region of interest" description="Disordered" evidence="2">
    <location>
        <begin position="395"/>
        <end position="471"/>
    </location>
</feature>
<feature type="compositionally biased region" description="Polar residues" evidence="2">
    <location>
        <begin position="1"/>
        <end position="11"/>
    </location>
</feature>